<dbReference type="Proteomes" id="UP001162156">
    <property type="component" value="Unassembled WGS sequence"/>
</dbReference>
<dbReference type="EMBL" id="JANEYF010004421">
    <property type="protein sequence ID" value="KAJ8931258.1"/>
    <property type="molecule type" value="Genomic_DNA"/>
</dbReference>
<evidence type="ECO:0000313" key="4">
    <source>
        <dbReference type="Proteomes" id="UP001162156"/>
    </source>
</evidence>
<name>A0AAV8WXN2_9CUCU</name>
<organism evidence="3 4">
    <name type="scientific">Rhamnusium bicolor</name>
    <dbReference type="NCBI Taxonomy" id="1586634"/>
    <lineage>
        <taxon>Eukaryota</taxon>
        <taxon>Metazoa</taxon>
        <taxon>Ecdysozoa</taxon>
        <taxon>Arthropoda</taxon>
        <taxon>Hexapoda</taxon>
        <taxon>Insecta</taxon>
        <taxon>Pterygota</taxon>
        <taxon>Neoptera</taxon>
        <taxon>Endopterygota</taxon>
        <taxon>Coleoptera</taxon>
        <taxon>Polyphaga</taxon>
        <taxon>Cucujiformia</taxon>
        <taxon>Chrysomeloidea</taxon>
        <taxon>Cerambycidae</taxon>
        <taxon>Lepturinae</taxon>
        <taxon>Rhagiini</taxon>
        <taxon>Rhamnusium</taxon>
    </lineage>
</organism>
<dbReference type="PANTHER" id="PTHR18763">
    <property type="entry name" value="WD-REPEAT PROTEIN 18"/>
    <property type="match status" value="1"/>
</dbReference>
<gene>
    <name evidence="3" type="ORF">NQ314_015853</name>
</gene>
<keyword evidence="1" id="KW-0853">WD repeat</keyword>
<dbReference type="InterPro" id="IPR036322">
    <property type="entry name" value="WD40_repeat_dom_sf"/>
</dbReference>
<dbReference type="SMART" id="SM00320">
    <property type="entry name" value="WD40"/>
    <property type="match status" value="3"/>
</dbReference>
<sequence>MDINELLLTSSQSSQQFSACLWDYNTLNIHKFFKNGGMITPKCFEIIGQDYILGSEVGKPLLHVWPLNSQDHSKNIRLILPEPPSCLALCPKNVYLAVGISCKLYIWQLTSGKLLSVQQKNYQPITSIKFSSDGEYLLIGGQDGILITYNFGELISVSNNFLTQSDIGQVEPIYIKNDHSMPIRDIHVGSFGKKSRFATVSSDQTCRIYTLLDGESVLTLVFGEMLTAVIFDGPCWQLFVGKNNGDVSQFNLKSPPRMISHHIDEKESLNLERSMDLINNFTVSQIQTHDIDLSDDENSYEKENYRNEILRENKKLRTINRQLYSAALEISKKYKKQI</sequence>
<reference evidence="3" key="1">
    <citation type="journal article" date="2023" name="Insect Mol. Biol.">
        <title>Genome sequencing provides insights into the evolution of gene families encoding plant cell wall-degrading enzymes in longhorned beetles.</title>
        <authorList>
            <person name="Shin N.R."/>
            <person name="Okamura Y."/>
            <person name="Kirsch R."/>
            <person name="Pauchet Y."/>
        </authorList>
    </citation>
    <scope>NUCLEOTIDE SEQUENCE</scope>
    <source>
        <strain evidence="3">RBIC_L_NR</strain>
    </source>
</reference>
<dbReference type="InterPro" id="IPR015943">
    <property type="entry name" value="WD40/YVTN_repeat-like_dom_sf"/>
</dbReference>
<dbReference type="GO" id="GO:0006261">
    <property type="term" value="P:DNA-templated DNA replication"/>
    <property type="evidence" value="ECO:0007669"/>
    <property type="project" value="TreeGrafter"/>
</dbReference>
<dbReference type="Gene3D" id="2.130.10.10">
    <property type="entry name" value="YVTN repeat-like/Quinoprotein amine dehydrogenase"/>
    <property type="match status" value="1"/>
</dbReference>
<evidence type="ECO:0000256" key="1">
    <source>
        <dbReference type="ARBA" id="ARBA00022574"/>
    </source>
</evidence>
<comment type="caution">
    <text evidence="3">The sequence shown here is derived from an EMBL/GenBank/DDBJ whole genome shotgun (WGS) entry which is preliminary data.</text>
</comment>
<dbReference type="AlphaFoldDB" id="A0AAV8WXN2"/>
<dbReference type="InterPro" id="IPR001680">
    <property type="entry name" value="WD40_rpt"/>
</dbReference>
<dbReference type="InterPro" id="IPR045227">
    <property type="entry name" value="WDR18/Ipi3/RID3"/>
</dbReference>
<evidence type="ECO:0000256" key="2">
    <source>
        <dbReference type="ARBA" id="ARBA00022737"/>
    </source>
</evidence>
<accession>A0AAV8WXN2</accession>
<dbReference type="GO" id="GO:0120330">
    <property type="term" value="C:rixosome complex"/>
    <property type="evidence" value="ECO:0007669"/>
    <property type="project" value="TreeGrafter"/>
</dbReference>
<dbReference type="PANTHER" id="PTHR18763:SF0">
    <property type="entry name" value="WD REPEAT-CONTAINING PROTEIN 18"/>
    <property type="match status" value="1"/>
</dbReference>
<proteinExistence type="predicted"/>
<dbReference type="SUPFAM" id="SSF50978">
    <property type="entry name" value="WD40 repeat-like"/>
    <property type="match status" value="1"/>
</dbReference>
<dbReference type="Pfam" id="PF00400">
    <property type="entry name" value="WD40"/>
    <property type="match status" value="1"/>
</dbReference>
<keyword evidence="4" id="KW-1185">Reference proteome</keyword>
<protein>
    <submittedName>
        <fullName evidence="3">Uncharacterized protein</fullName>
    </submittedName>
</protein>
<dbReference type="GO" id="GO:0005656">
    <property type="term" value="C:nuclear pre-replicative complex"/>
    <property type="evidence" value="ECO:0007669"/>
    <property type="project" value="TreeGrafter"/>
</dbReference>
<dbReference type="GO" id="GO:0006364">
    <property type="term" value="P:rRNA processing"/>
    <property type="evidence" value="ECO:0007669"/>
    <property type="project" value="TreeGrafter"/>
</dbReference>
<keyword evidence="2" id="KW-0677">Repeat</keyword>
<evidence type="ECO:0000313" key="3">
    <source>
        <dbReference type="EMBL" id="KAJ8931258.1"/>
    </source>
</evidence>